<accession>A0A967ECR5</accession>
<dbReference type="EMBL" id="VIKU02000001">
    <property type="protein sequence ID" value="NHF58563.1"/>
    <property type="molecule type" value="Genomic_DNA"/>
</dbReference>
<comment type="caution">
    <text evidence="1">The sequence shown here is derived from an EMBL/GenBank/DDBJ whole genome shotgun (WGS) entry which is preliminary data.</text>
</comment>
<reference evidence="1" key="1">
    <citation type="submission" date="2019-07" db="EMBL/GenBank/DDBJ databases">
        <authorList>
            <person name="De-Chao Zhang Q."/>
        </authorList>
    </citation>
    <scope>NUCLEOTIDE SEQUENCE</scope>
    <source>
        <strain evidence="1">TP-CH-4</strain>
    </source>
</reference>
<dbReference type="Pfam" id="PF03747">
    <property type="entry name" value="ADP_ribosyl_GH"/>
    <property type="match status" value="1"/>
</dbReference>
<evidence type="ECO:0000313" key="1">
    <source>
        <dbReference type="EMBL" id="NHF58563.1"/>
    </source>
</evidence>
<keyword evidence="2" id="KW-1185">Reference proteome</keyword>
<name>A0A967ECR5_9FLAO</name>
<dbReference type="Gene3D" id="1.10.4080.10">
    <property type="entry name" value="ADP-ribosylation/Crystallin J1"/>
    <property type="match status" value="1"/>
</dbReference>
<sequence length="430" mass="48817">MVDSMLTYSEYIPKPTDMQLSRADYADRLYGFWLGQCIANWTGLVTEMDKIGIPTKEGKGAGFYTREDWGKPDQPNLWGSNNYSDTIDFLFADQDSIWGADDDTDIEYIYQDLLYRNRTGILSGEQIREGWLTHIKTEEENYLWVSNERALKLMQEGLVPPATGAPENNPDYEMIDAQLTTEIFGFFAPARPDVALKMARLPIRNVARYNAEWISEFNVVMYAMAPLADSSKTIKENILWMAREARKRLPDDSYSAKMYDFVKAQYESGATWEEARDSLHEKYQIRQEDGYLWATKDESCNGCFAAGINFGASIVSLLYGEGDIKETIKIGALCGWDSDNPTATWGGLLGFMLGKEGVEEAFNRKFSDKFNIHRTRIGFPNNGIDTFGNMAKKGVYIVDRVVQEELGGGVDLEKDVWYIPQTDYQIEPGS</sequence>
<dbReference type="InterPro" id="IPR036705">
    <property type="entry name" value="Ribosyl_crysJ1_sf"/>
</dbReference>
<organism evidence="1 2">
    <name type="scientific">Pelagihabitans pacificus</name>
    <dbReference type="NCBI Taxonomy" id="2696054"/>
    <lineage>
        <taxon>Bacteria</taxon>
        <taxon>Pseudomonadati</taxon>
        <taxon>Bacteroidota</taxon>
        <taxon>Flavobacteriia</taxon>
        <taxon>Flavobacteriales</taxon>
        <taxon>Flavobacteriaceae</taxon>
        <taxon>Pelagihabitans</taxon>
    </lineage>
</organism>
<dbReference type="SUPFAM" id="SSF101478">
    <property type="entry name" value="ADP-ribosylglycohydrolase"/>
    <property type="match status" value="1"/>
</dbReference>
<evidence type="ECO:0000313" key="2">
    <source>
        <dbReference type="Proteomes" id="UP000707206"/>
    </source>
</evidence>
<dbReference type="Proteomes" id="UP000707206">
    <property type="component" value="Unassembled WGS sequence"/>
</dbReference>
<protein>
    <submittedName>
        <fullName evidence="1">ADP-ribosylglycohydrolase family protein</fullName>
    </submittedName>
</protein>
<dbReference type="AlphaFoldDB" id="A0A967ECR5"/>
<reference evidence="1" key="2">
    <citation type="submission" date="2020-03" db="EMBL/GenBank/DDBJ databases">
        <title>Flavobacteriaceae bacterium strain TP-CH-4, a member of the family Flavobacteriaceae isolated from a deep-sea seamount.</title>
        <authorList>
            <person name="Zhang D.-C."/>
        </authorList>
    </citation>
    <scope>NUCLEOTIDE SEQUENCE</scope>
    <source>
        <strain evidence="1">TP-CH-4</strain>
    </source>
</reference>
<gene>
    <name evidence="1" type="ORF">FK220_004390</name>
</gene>
<dbReference type="InterPro" id="IPR005502">
    <property type="entry name" value="Ribosyl_crysJ1"/>
</dbReference>
<proteinExistence type="predicted"/>